<comment type="subcellular location">
    <subcellularLocation>
        <location evidence="9">Cytoplasm</location>
    </subcellularLocation>
</comment>
<dbReference type="CDD" id="cd06445">
    <property type="entry name" value="ATase"/>
    <property type="match status" value="1"/>
</dbReference>
<dbReference type="Pfam" id="PF01035">
    <property type="entry name" value="DNA_binding_1"/>
    <property type="match status" value="1"/>
</dbReference>
<evidence type="ECO:0000256" key="4">
    <source>
        <dbReference type="ARBA" id="ARBA00022603"/>
    </source>
</evidence>
<dbReference type="GO" id="GO:0032259">
    <property type="term" value="P:methylation"/>
    <property type="evidence" value="ECO:0007669"/>
    <property type="project" value="UniProtKB-KW"/>
</dbReference>
<feature type="domain" description="Methylguanine DNA methyltransferase ribonuclease-like" evidence="11">
    <location>
        <begin position="2"/>
        <end position="65"/>
    </location>
</feature>
<evidence type="ECO:0000256" key="1">
    <source>
        <dbReference type="ARBA" id="ARBA00001286"/>
    </source>
</evidence>
<dbReference type="Gene3D" id="1.10.10.10">
    <property type="entry name" value="Winged helix-like DNA-binding domain superfamily/Winged helix DNA-binding domain"/>
    <property type="match status" value="1"/>
</dbReference>
<keyword evidence="5 9" id="KW-0808">Transferase</keyword>
<comment type="catalytic activity">
    <reaction evidence="1 9">
        <text>a 4-O-methyl-thymidine in DNA + L-cysteinyl-[protein] = a thymidine in DNA + S-methyl-L-cysteinyl-[protein]</text>
        <dbReference type="Rhea" id="RHEA:53428"/>
        <dbReference type="Rhea" id="RHEA-COMP:10131"/>
        <dbReference type="Rhea" id="RHEA-COMP:10132"/>
        <dbReference type="Rhea" id="RHEA-COMP:13555"/>
        <dbReference type="Rhea" id="RHEA-COMP:13556"/>
        <dbReference type="ChEBI" id="CHEBI:29950"/>
        <dbReference type="ChEBI" id="CHEBI:82612"/>
        <dbReference type="ChEBI" id="CHEBI:137386"/>
        <dbReference type="ChEBI" id="CHEBI:137387"/>
        <dbReference type="EC" id="2.1.1.63"/>
    </reaction>
</comment>
<proteinExistence type="inferred from homology"/>
<comment type="catalytic activity">
    <reaction evidence="8 9">
        <text>a 6-O-methyl-2'-deoxyguanosine in DNA + L-cysteinyl-[protein] = S-methyl-L-cysteinyl-[protein] + a 2'-deoxyguanosine in DNA</text>
        <dbReference type="Rhea" id="RHEA:24000"/>
        <dbReference type="Rhea" id="RHEA-COMP:10131"/>
        <dbReference type="Rhea" id="RHEA-COMP:10132"/>
        <dbReference type="Rhea" id="RHEA-COMP:11367"/>
        <dbReference type="Rhea" id="RHEA-COMP:11368"/>
        <dbReference type="ChEBI" id="CHEBI:29950"/>
        <dbReference type="ChEBI" id="CHEBI:82612"/>
        <dbReference type="ChEBI" id="CHEBI:85445"/>
        <dbReference type="ChEBI" id="CHEBI:85448"/>
        <dbReference type="EC" id="2.1.1.63"/>
    </reaction>
</comment>
<evidence type="ECO:0000313" key="13">
    <source>
        <dbReference type="Proteomes" id="UP000184368"/>
    </source>
</evidence>
<dbReference type="EC" id="2.1.1.63" evidence="9"/>
<dbReference type="HAMAP" id="MF_00772">
    <property type="entry name" value="OGT"/>
    <property type="match status" value="1"/>
</dbReference>
<dbReference type="EMBL" id="FQUO01000002">
    <property type="protein sequence ID" value="SHE62274.1"/>
    <property type="molecule type" value="Genomic_DNA"/>
</dbReference>
<dbReference type="InterPro" id="IPR008332">
    <property type="entry name" value="MethylG_MeTrfase_N"/>
</dbReference>
<evidence type="ECO:0000313" key="12">
    <source>
        <dbReference type="EMBL" id="SHE62274.1"/>
    </source>
</evidence>
<sequence length="161" mass="17978">MFRKIFHSPIGTIDMQATNEGITLLGFVENAEEVFDTSNSILEQACIQLTEYFNGQRIQFEVPLAQSGTAFQKDIWQLLSQIPFGTTTSYHALAQTYGDVKAIRAIASANGKNNIAILVPCHRVIGSNGELTGFAWGLERKRWLLEHEARLSGKTLQARMF</sequence>
<comment type="function">
    <text evidence="9">Involved in the cellular defense against the biological effects of O6-methylguanine (O6-MeG) and O4-methylthymine (O4-MeT) in DNA. Repairs the methylated nucleobase in DNA by stoichiometrically transferring the methyl group to a cysteine residue in the enzyme. This is a suicide reaction: the enzyme is irreversibly inactivated.</text>
</comment>
<dbReference type="PANTHER" id="PTHR10815:SF5">
    <property type="entry name" value="METHYLATED-DNA--PROTEIN-CYSTEINE METHYLTRANSFERASE"/>
    <property type="match status" value="1"/>
</dbReference>
<keyword evidence="6 9" id="KW-0227">DNA damage</keyword>
<evidence type="ECO:0000259" key="10">
    <source>
        <dbReference type="Pfam" id="PF01035"/>
    </source>
</evidence>
<evidence type="ECO:0000256" key="2">
    <source>
        <dbReference type="ARBA" id="ARBA00008711"/>
    </source>
</evidence>
<dbReference type="GO" id="GO:0006307">
    <property type="term" value="P:DNA alkylation repair"/>
    <property type="evidence" value="ECO:0007669"/>
    <property type="project" value="UniProtKB-UniRule"/>
</dbReference>
<evidence type="ECO:0000256" key="6">
    <source>
        <dbReference type="ARBA" id="ARBA00022763"/>
    </source>
</evidence>
<dbReference type="InterPro" id="IPR023546">
    <property type="entry name" value="MGMT"/>
</dbReference>
<dbReference type="InterPro" id="IPR036388">
    <property type="entry name" value="WH-like_DNA-bd_sf"/>
</dbReference>
<dbReference type="SUPFAM" id="SSF53155">
    <property type="entry name" value="Methylated DNA-protein cysteine methyltransferase domain"/>
    <property type="match status" value="1"/>
</dbReference>
<keyword evidence="7 9" id="KW-0234">DNA repair</keyword>
<feature type="active site" description="Nucleophile; methyl group acceptor" evidence="9">
    <location>
        <position position="121"/>
    </location>
</feature>
<comment type="similarity">
    <text evidence="2 9">Belongs to the MGMT family.</text>
</comment>
<evidence type="ECO:0000256" key="9">
    <source>
        <dbReference type="HAMAP-Rule" id="MF_00772"/>
    </source>
</evidence>
<dbReference type="InterPro" id="IPR014048">
    <property type="entry name" value="MethylDNA_cys_MeTrfase_DNA-bd"/>
</dbReference>
<reference evidence="12 13" key="1">
    <citation type="submission" date="2016-11" db="EMBL/GenBank/DDBJ databases">
        <authorList>
            <person name="Jaros S."/>
            <person name="Januszkiewicz K."/>
            <person name="Wedrychowicz H."/>
        </authorList>
    </citation>
    <scope>NUCLEOTIDE SEQUENCE [LARGE SCALE GENOMIC DNA]</scope>
    <source>
        <strain evidence="12 13">DSM 26897</strain>
    </source>
</reference>
<evidence type="ECO:0000256" key="5">
    <source>
        <dbReference type="ARBA" id="ARBA00022679"/>
    </source>
</evidence>
<comment type="miscellaneous">
    <text evidence="9">This enzyme catalyzes only one turnover and therefore is not strictly catalytic. According to one definition, an enzyme is a biocatalyst that acts repeatedly and over many reaction cycles.</text>
</comment>
<keyword evidence="13" id="KW-1185">Reference proteome</keyword>
<evidence type="ECO:0000256" key="8">
    <source>
        <dbReference type="ARBA" id="ARBA00049348"/>
    </source>
</evidence>
<dbReference type="GO" id="GO:0003908">
    <property type="term" value="F:methylated-DNA-[protein]-cysteine S-methyltransferase activity"/>
    <property type="evidence" value="ECO:0007669"/>
    <property type="project" value="UniProtKB-UniRule"/>
</dbReference>
<organism evidence="12 13">
    <name type="scientific">Cnuella takakiae</name>
    <dbReference type="NCBI Taxonomy" id="1302690"/>
    <lineage>
        <taxon>Bacteria</taxon>
        <taxon>Pseudomonadati</taxon>
        <taxon>Bacteroidota</taxon>
        <taxon>Chitinophagia</taxon>
        <taxon>Chitinophagales</taxon>
        <taxon>Chitinophagaceae</taxon>
        <taxon>Cnuella</taxon>
    </lineage>
</organism>
<dbReference type="SUPFAM" id="SSF46767">
    <property type="entry name" value="Methylated DNA-protein cysteine methyltransferase, C-terminal domain"/>
    <property type="match status" value="1"/>
</dbReference>
<dbReference type="FunFam" id="1.10.10.10:FF:000214">
    <property type="entry name" value="Methylated-DNA--protein-cysteine methyltransferase"/>
    <property type="match status" value="1"/>
</dbReference>
<dbReference type="InterPro" id="IPR036631">
    <property type="entry name" value="MGMT_N_sf"/>
</dbReference>
<keyword evidence="3 9" id="KW-0963">Cytoplasm</keyword>
<dbReference type="Proteomes" id="UP000184368">
    <property type="component" value="Unassembled WGS sequence"/>
</dbReference>
<dbReference type="InterPro" id="IPR036217">
    <property type="entry name" value="MethylDNA_cys_MeTrfase_DNAb"/>
</dbReference>
<dbReference type="Pfam" id="PF02870">
    <property type="entry name" value="Methyltransf_1N"/>
    <property type="match status" value="1"/>
</dbReference>
<accession>A0A1M4UZW9</accession>
<evidence type="ECO:0000256" key="7">
    <source>
        <dbReference type="ARBA" id="ARBA00023204"/>
    </source>
</evidence>
<dbReference type="GO" id="GO:0005737">
    <property type="term" value="C:cytoplasm"/>
    <property type="evidence" value="ECO:0007669"/>
    <property type="project" value="UniProtKB-SubCell"/>
</dbReference>
<dbReference type="NCBIfam" id="TIGR00589">
    <property type="entry name" value="ogt"/>
    <property type="match status" value="1"/>
</dbReference>
<keyword evidence="4 9" id="KW-0489">Methyltransferase</keyword>
<dbReference type="STRING" id="1302690.BUE76_13240"/>
<dbReference type="InterPro" id="IPR001497">
    <property type="entry name" value="MethylDNA_cys_MeTrfase_AS"/>
</dbReference>
<dbReference type="PROSITE" id="PS00374">
    <property type="entry name" value="MGMT"/>
    <property type="match status" value="1"/>
</dbReference>
<evidence type="ECO:0000256" key="3">
    <source>
        <dbReference type="ARBA" id="ARBA00022490"/>
    </source>
</evidence>
<gene>
    <name evidence="12" type="ORF">SAMN05444008_10292</name>
</gene>
<feature type="domain" description="Methylated-DNA-[protein]-cysteine S-methyltransferase DNA binding" evidence="10">
    <location>
        <begin position="70"/>
        <end position="149"/>
    </location>
</feature>
<dbReference type="Gene3D" id="3.30.160.70">
    <property type="entry name" value="Methylated DNA-protein cysteine methyltransferase domain"/>
    <property type="match status" value="1"/>
</dbReference>
<evidence type="ECO:0000259" key="11">
    <source>
        <dbReference type="Pfam" id="PF02870"/>
    </source>
</evidence>
<dbReference type="AlphaFoldDB" id="A0A1M4UZW9"/>
<name>A0A1M4UZW9_9BACT</name>
<dbReference type="RefSeq" id="WP_073039676.1">
    <property type="nucleotide sequence ID" value="NZ_FQUO01000002.1"/>
</dbReference>
<dbReference type="OrthoDB" id="9802228at2"/>
<protein>
    <recommendedName>
        <fullName evidence="9">Methylated-DNA--protein-cysteine methyltransferase</fullName>
        <ecNumber evidence="9">2.1.1.63</ecNumber>
    </recommendedName>
    <alternativeName>
        <fullName evidence="9">6-O-methylguanine-DNA methyltransferase</fullName>
        <shortName evidence="9">MGMT</shortName>
    </alternativeName>
    <alternativeName>
        <fullName evidence="9">O-6-methylguanine-DNA-alkyltransferase</fullName>
    </alternativeName>
</protein>
<dbReference type="PANTHER" id="PTHR10815">
    <property type="entry name" value="METHYLATED-DNA--PROTEIN-CYSTEINE METHYLTRANSFERASE"/>
    <property type="match status" value="1"/>
</dbReference>